<organism evidence="1 2">
    <name type="scientific">Trifolium medium</name>
    <dbReference type="NCBI Taxonomy" id="97028"/>
    <lineage>
        <taxon>Eukaryota</taxon>
        <taxon>Viridiplantae</taxon>
        <taxon>Streptophyta</taxon>
        <taxon>Embryophyta</taxon>
        <taxon>Tracheophyta</taxon>
        <taxon>Spermatophyta</taxon>
        <taxon>Magnoliopsida</taxon>
        <taxon>eudicotyledons</taxon>
        <taxon>Gunneridae</taxon>
        <taxon>Pentapetalae</taxon>
        <taxon>rosids</taxon>
        <taxon>fabids</taxon>
        <taxon>Fabales</taxon>
        <taxon>Fabaceae</taxon>
        <taxon>Papilionoideae</taxon>
        <taxon>50 kb inversion clade</taxon>
        <taxon>NPAAA clade</taxon>
        <taxon>Hologalegina</taxon>
        <taxon>IRL clade</taxon>
        <taxon>Trifolieae</taxon>
        <taxon>Trifolium</taxon>
    </lineage>
</organism>
<dbReference type="Proteomes" id="UP000265520">
    <property type="component" value="Unassembled WGS sequence"/>
</dbReference>
<dbReference type="AlphaFoldDB" id="A0A392VBY1"/>
<evidence type="ECO:0000313" key="1">
    <source>
        <dbReference type="EMBL" id="MCI85657.1"/>
    </source>
</evidence>
<feature type="non-terminal residue" evidence="1">
    <location>
        <position position="32"/>
    </location>
</feature>
<name>A0A392VBY1_9FABA</name>
<protein>
    <submittedName>
        <fullName evidence="1">Rac-like GTP-binding protein ARAC7-like</fullName>
    </submittedName>
</protein>
<sequence>MIKNVKAVFDTAIKVVLQPPRRKELPRKKRQR</sequence>
<reference evidence="1 2" key="1">
    <citation type="journal article" date="2018" name="Front. Plant Sci.">
        <title>Red Clover (Trifolium pratense) and Zigzag Clover (T. medium) - A Picture of Genomic Similarities and Differences.</title>
        <authorList>
            <person name="Dluhosova J."/>
            <person name="Istvanek J."/>
            <person name="Nedelnik J."/>
            <person name="Repkova J."/>
        </authorList>
    </citation>
    <scope>NUCLEOTIDE SEQUENCE [LARGE SCALE GENOMIC DNA]</scope>
    <source>
        <strain evidence="2">cv. 10/8</strain>
        <tissue evidence="1">Leaf</tissue>
    </source>
</reference>
<dbReference type="EMBL" id="LXQA011120715">
    <property type="protein sequence ID" value="MCI85657.1"/>
    <property type="molecule type" value="Genomic_DNA"/>
</dbReference>
<evidence type="ECO:0000313" key="2">
    <source>
        <dbReference type="Proteomes" id="UP000265520"/>
    </source>
</evidence>
<keyword evidence="2" id="KW-1185">Reference proteome</keyword>
<comment type="caution">
    <text evidence="1">The sequence shown here is derived from an EMBL/GenBank/DDBJ whole genome shotgun (WGS) entry which is preliminary data.</text>
</comment>
<accession>A0A392VBY1</accession>
<proteinExistence type="predicted"/>